<dbReference type="PANTHER" id="PTHR42723:SF1">
    <property type="entry name" value="CHLOROPHYLL SYNTHASE, CHLOROPLASTIC"/>
    <property type="match status" value="1"/>
</dbReference>
<protein>
    <submittedName>
        <fullName evidence="6">UbiA family prenyltransferase</fullName>
    </submittedName>
</protein>
<evidence type="ECO:0000256" key="2">
    <source>
        <dbReference type="ARBA" id="ARBA00022692"/>
    </source>
</evidence>
<comment type="caution">
    <text evidence="6">The sequence shown here is derived from an EMBL/GenBank/DDBJ whole genome shotgun (WGS) entry which is preliminary data.</text>
</comment>
<accession>A0ABT6WI49</accession>
<dbReference type="EMBL" id="JASCTH010000007">
    <property type="protein sequence ID" value="MDI6099378.1"/>
    <property type="molecule type" value="Genomic_DNA"/>
</dbReference>
<evidence type="ECO:0000256" key="4">
    <source>
        <dbReference type="ARBA" id="ARBA00023136"/>
    </source>
</evidence>
<dbReference type="Gene3D" id="1.20.120.1780">
    <property type="entry name" value="UbiA prenyltransferase"/>
    <property type="match status" value="1"/>
</dbReference>
<evidence type="ECO:0000256" key="5">
    <source>
        <dbReference type="SAM" id="Phobius"/>
    </source>
</evidence>
<dbReference type="InterPro" id="IPR000537">
    <property type="entry name" value="UbiA_prenyltransferase"/>
</dbReference>
<sequence>MTSQVLQPAFSPLRQLSACWSEARPVVQIVFQLRFWAAVALTAPQAFTARPASVLLGGTAWLCATWYVYLINGISDQVEDRANGSVRPLASGRLPVRVAHRYATSLAMTALLLALAVSVRLAVLTAIMLALGWVYSAGPHPQKRSLLGFAVVVTMGGVVTYLAGCAAAGGVVSPELLVLMLSMSLWMALAGCTKDLGDAAGDRAAGRRTLPVLLGDVRARRLTAASVLLAGAGTVTATALAAPALLGPALLLGCGALAVAFLTLAGAGARERSRQRRPYRYFMGSQYVVHLSIVAF</sequence>
<dbReference type="Gene3D" id="1.10.357.140">
    <property type="entry name" value="UbiA prenyltransferase"/>
    <property type="match status" value="1"/>
</dbReference>
<dbReference type="CDD" id="cd13956">
    <property type="entry name" value="PT_UbiA"/>
    <property type="match status" value="1"/>
</dbReference>
<keyword evidence="4 5" id="KW-0472">Membrane</keyword>
<dbReference type="Proteomes" id="UP001241758">
    <property type="component" value="Unassembled WGS sequence"/>
</dbReference>
<evidence type="ECO:0000256" key="3">
    <source>
        <dbReference type="ARBA" id="ARBA00022989"/>
    </source>
</evidence>
<dbReference type="Pfam" id="PF01040">
    <property type="entry name" value="UbiA"/>
    <property type="match status" value="1"/>
</dbReference>
<comment type="subcellular location">
    <subcellularLocation>
        <location evidence="1">Membrane</location>
        <topology evidence="1">Multi-pass membrane protein</topology>
    </subcellularLocation>
</comment>
<proteinExistence type="predicted"/>
<organism evidence="6 7">
    <name type="scientific">Actinoplanes sandaracinus</name>
    <dbReference type="NCBI Taxonomy" id="3045177"/>
    <lineage>
        <taxon>Bacteria</taxon>
        <taxon>Bacillati</taxon>
        <taxon>Actinomycetota</taxon>
        <taxon>Actinomycetes</taxon>
        <taxon>Micromonosporales</taxon>
        <taxon>Micromonosporaceae</taxon>
        <taxon>Actinoplanes</taxon>
    </lineage>
</organism>
<gene>
    <name evidence="6" type="ORF">QLQ12_12320</name>
</gene>
<feature type="transmembrane region" description="Helical" evidence="5">
    <location>
        <begin position="110"/>
        <end position="134"/>
    </location>
</feature>
<evidence type="ECO:0000313" key="6">
    <source>
        <dbReference type="EMBL" id="MDI6099378.1"/>
    </source>
</evidence>
<keyword evidence="2 5" id="KW-0812">Transmembrane</keyword>
<feature type="transmembrane region" description="Helical" evidence="5">
    <location>
        <begin position="176"/>
        <end position="193"/>
    </location>
</feature>
<name>A0ABT6WI49_9ACTN</name>
<reference evidence="6 7" key="1">
    <citation type="submission" date="2023-05" db="EMBL/GenBank/DDBJ databases">
        <title>Actinoplanes sp. NEAU-A12 genome sequencing.</title>
        <authorList>
            <person name="Wang Z.-S."/>
        </authorList>
    </citation>
    <scope>NUCLEOTIDE SEQUENCE [LARGE SCALE GENOMIC DNA]</scope>
    <source>
        <strain evidence="6 7">NEAU-A12</strain>
    </source>
</reference>
<feature type="transmembrane region" description="Helical" evidence="5">
    <location>
        <begin position="146"/>
        <end position="170"/>
    </location>
</feature>
<dbReference type="InterPro" id="IPR050475">
    <property type="entry name" value="Prenyltransferase_related"/>
</dbReference>
<feature type="transmembrane region" description="Helical" evidence="5">
    <location>
        <begin position="222"/>
        <end position="243"/>
    </location>
</feature>
<dbReference type="PANTHER" id="PTHR42723">
    <property type="entry name" value="CHLOROPHYLL SYNTHASE"/>
    <property type="match status" value="1"/>
</dbReference>
<dbReference type="InterPro" id="IPR044878">
    <property type="entry name" value="UbiA_sf"/>
</dbReference>
<keyword evidence="7" id="KW-1185">Reference proteome</keyword>
<evidence type="ECO:0000313" key="7">
    <source>
        <dbReference type="Proteomes" id="UP001241758"/>
    </source>
</evidence>
<keyword evidence="3 5" id="KW-1133">Transmembrane helix</keyword>
<feature type="transmembrane region" description="Helical" evidence="5">
    <location>
        <begin position="249"/>
        <end position="269"/>
    </location>
</feature>
<evidence type="ECO:0000256" key="1">
    <source>
        <dbReference type="ARBA" id="ARBA00004141"/>
    </source>
</evidence>
<dbReference type="RefSeq" id="WP_282759536.1">
    <property type="nucleotide sequence ID" value="NZ_JASCTH010000007.1"/>
</dbReference>